<dbReference type="Proteomes" id="UP000295264">
    <property type="component" value="Unassembled WGS sequence"/>
</dbReference>
<dbReference type="GO" id="GO:0006412">
    <property type="term" value="P:translation"/>
    <property type="evidence" value="ECO:0007669"/>
    <property type="project" value="InterPro"/>
</dbReference>
<proteinExistence type="inferred from homology"/>
<accession>A0A484GFY6</accession>
<dbReference type="Gene3D" id="1.10.10.250">
    <property type="entry name" value="Ribosomal protein L11, C-terminal domain"/>
    <property type="match status" value="1"/>
</dbReference>
<evidence type="ECO:0000256" key="1">
    <source>
        <dbReference type="ARBA" id="ARBA00010537"/>
    </source>
</evidence>
<dbReference type="InterPro" id="IPR036769">
    <property type="entry name" value="Ribosomal_uL11_C_sf"/>
</dbReference>
<dbReference type="InterPro" id="IPR036796">
    <property type="entry name" value="Ribosomal_uL11_N_sf"/>
</dbReference>
<sequence>SPRKVGDDITKATSDWKGLRMTVKLTIQSRLARIEGVLSASALLIKTLREQPRDRKRQNNIKQHSGNITFEEIVNIA</sequence>
<organism evidence="4 5">
    <name type="scientific">Sousa chinensis</name>
    <name type="common">Indo-pacific humpbacked dolphin</name>
    <name type="synonym">Steno chinensis</name>
    <dbReference type="NCBI Taxonomy" id="103600"/>
    <lineage>
        <taxon>Eukaryota</taxon>
        <taxon>Metazoa</taxon>
        <taxon>Chordata</taxon>
        <taxon>Craniata</taxon>
        <taxon>Vertebrata</taxon>
        <taxon>Euteleostomi</taxon>
        <taxon>Mammalia</taxon>
        <taxon>Eutheria</taxon>
        <taxon>Laurasiatheria</taxon>
        <taxon>Artiodactyla</taxon>
        <taxon>Whippomorpha</taxon>
        <taxon>Cetacea</taxon>
        <taxon>Odontoceti</taxon>
        <taxon>Delphinidae</taxon>
        <taxon>Sousa</taxon>
    </lineage>
</organism>
<evidence type="ECO:0000256" key="2">
    <source>
        <dbReference type="ARBA" id="ARBA00022980"/>
    </source>
</evidence>
<dbReference type="GO" id="GO:0003735">
    <property type="term" value="F:structural constituent of ribosome"/>
    <property type="evidence" value="ECO:0007669"/>
    <property type="project" value="InterPro"/>
</dbReference>
<dbReference type="GO" id="GO:0022625">
    <property type="term" value="C:cytosolic large ribosomal subunit"/>
    <property type="evidence" value="ECO:0007669"/>
    <property type="project" value="TreeGrafter"/>
</dbReference>
<evidence type="ECO:0000313" key="4">
    <source>
        <dbReference type="EMBL" id="TEA34582.1"/>
    </source>
</evidence>
<evidence type="ECO:0008006" key="6">
    <source>
        <dbReference type="Google" id="ProtNLM"/>
    </source>
</evidence>
<dbReference type="GO" id="GO:0070180">
    <property type="term" value="F:large ribosomal subunit rRNA binding"/>
    <property type="evidence" value="ECO:0007669"/>
    <property type="project" value="TreeGrafter"/>
</dbReference>
<keyword evidence="3" id="KW-0687">Ribonucleoprotein</keyword>
<keyword evidence="5" id="KW-1185">Reference proteome</keyword>
<reference evidence="4 5" key="1">
    <citation type="journal article" date="2018" name="Genomics">
        <title>Molecular footprints of inshore aquatic adaptation in Indo-Pacific humpback dolphin (Sousa chinensis).</title>
        <authorList>
            <person name="Ming Y."/>
            <person name="Jian J."/>
            <person name="Yu F."/>
            <person name="Yu X."/>
            <person name="Wang J."/>
            <person name="Liu W."/>
        </authorList>
    </citation>
    <scope>NUCLEOTIDE SEQUENCE [LARGE SCALE GENOMIC DNA]</scope>
    <source>
        <strain evidence="4">MY-2018</strain>
        <tissue evidence="4">Skin</tissue>
    </source>
</reference>
<feature type="non-terminal residue" evidence="4">
    <location>
        <position position="1"/>
    </location>
</feature>
<gene>
    <name evidence="4" type="ORF">DBR06_SOUSAS16910020</name>
</gene>
<dbReference type="PANTHER" id="PTHR11661:SF2">
    <property type="entry name" value="LARGE RIBOSOMAL SUBUNIT PROTEIN UL11"/>
    <property type="match status" value="1"/>
</dbReference>
<dbReference type="PANTHER" id="PTHR11661">
    <property type="entry name" value="60S RIBOSOMAL PROTEIN L12"/>
    <property type="match status" value="1"/>
</dbReference>
<name>A0A484GFY6_SOUCH</name>
<dbReference type="EMBL" id="QWLN02009078">
    <property type="protein sequence ID" value="TEA34582.1"/>
    <property type="molecule type" value="Genomic_DNA"/>
</dbReference>
<protein>
    <recommendedName>
        <fullName evidence="6">60S ribosomal protein L12</fullName>
    </recommendedName>
</protein>
<dbReference type="Gene3D" id="3.30.1550.10">
    <property type="entry name" value="Ribosomal protein L11/L12, N-terminal domain"/>
    <property type="match status" value="1"/>
</dbReference>
<evidence type="ECO:0000313" key="5">
    <source>
        <dbReference type="Proteomes" id="UP000295264"/>
    </source>
</evidence>
<comment type="caution">
    <text evidence="4">The sequence shown here is derived from an EMBL/GenBank/DDBJ whole genome shotgun (WGS) entry which is preliminary data.</text>
</comment>
<dbReference type="AlphaFoldDB" id="A0A484GFY6"/>
<evidence type="ECO:0000256" key="3">
    <source>
        <dbReference type="ARBA" id="ARBA00023274"/>
    </source>
</evidence>
<dbReference type="InterPro" id="IPR000911">
    <property type="entry name" value="Ribosomal_uL11"/>
</dbReference>
<keyword evidence="2" id="KW-0689">Ribosomal protein</keyword>
<comment type="similarity">
    <text evidence="1">Belongs to the universal ribosomal protein uL11 family.</text>
</comment>
<dbReference type="SUPFAM" id="SSF54747">
    <property type="entry name" value="Ribosomal L11/L12e N-terminal domain"/>
    <property type="match status" value="1"/>
</dbReference>